<evidence type="ECO:0000256" key="2">
    <source>
        <dbReference type="ARBA" id="ARBA00005427"/>
    </source>
</evidence>
<keyword evidence="6 11" id="KW-0378">Hydrolase</keyword>
<dbReference type="Pfam" id="PF00443">
    <property type="entry name" value="UCH"/>
    <property type="match status" value="1"/>
</dbReference>
<feature type="compositionally biased region" description="Basic and acidic residues" evidence="8">
    <location>
        <begin position="463"/>
        <end position="481"/>
    </location>
</feature>
<dbReference type="PROSITE" id="PS50235">
    <property type="entry name" value="USP_3"/>
    <property type="match status" value="1"/>
</dbReference>
<comment type="catalytic activity">
    <reaction evidence="1">
        <text>Thiol-dependent hydrolysis of ester, thioester, amide, peptide and isopeptide bonds formed by the C-terminal Gly of ubiquitin (a 76-residue protein attached to proteins as an intracellular targeting signal).</text>
        <dbReference type="EC" id="3.4.19.12"/>
    </reaction>
</comment>
<dbReference type="EC" id="3.4.19.12" evidence="3"/>
<feature type="compositionally biased region" description="Pro residues" evidence="8">
    <location>
        <begin position="565"/>
        <end position="576"/>
    </location>
</feature>
<dbReference type="GO" id="GO:0004843">
    <property type="term" value="F:cysteine-type deubiquitinase activity"/>
    <property type="evidence" value="ECO:0007669"/>
    <property type="project" value="UniProtKB-EC"/>
</dbReference>
<feature type="compositionally biased region" description="Polar residues" evidence="8">
    <location>
        <begin position="585"/>
        <end position="605"/>
    </location>
</feature>
<gene>
    <name evidence="11" type="primary">LOC113203149</name>
</gene>
<dbReference type="InterPro" id="IPR038765">
    <property type="entry name" value="Papain-like_cys_pep_sf"/>
</dbReference>
<dbReference type="SUPFAM" id="SSF54001">
    <property type="entry name" value="Cysteine proteinases"/>
    <property type="match status" value="1"/>
</dbReference>
<accession>A0A6J1S2P2</accession>
<organism evidence="10 11">
    <name type="scientific">Frankliniella occidentalis</name>
    <name type="common">Western flower thrips</name>
    <name type="synonym">Euthrips occidentalis</name>
    <dbReference type="NCBI Taxonomy" id="133901"/>
    <lineage>
        <taxon>Eukaryota</taxon>
        <taxon>Metazoa</taxon>
        <taxon>Ecdysozoa</taxon>
        <taxon>Arthropoda</taxon>
        <taxon>Hexapoda</taxon>
        <taxon>Insecta</taxon>
        <taxon>Pterygota</taxon>
        <taxon>Neoptera</taxon>
        <taxon>Paraneoptera</taxon>
        <taxon>Thysanoptera</taxon>
        <taxon>Terebrantia</taxon>
        <taxon>Thripoidea</taxon>
        <taxon>Thripidae</taxon>
        <taxon>Frankliniella</taxon>
    </lineage>
</organism>
<feature type="compositionally biased region" description="Pro residues" evidence="8">
    <location>
        <begin position="407"/>
        <end position="425"/>
    </location>
</feature>
<comment type="similarity">
    <text evidence="2">Belongs to the peptidase C19 family. USP10 subfamily.</text>
</comment>
<dbReference type="InterPro" id="IPR018200">
    <property type="entry name" value="USP_CS"/>
</dbReference>
<dbReference type="GeneID" id="113203149"/>
<dbReference type="GO" id="GO:0016579">
    <property type="term" value="P:protein deubiquitination"/>
    <property type="evidence" value="ECO:0007669"/>
    <property type="project" value="InterPro"/>
</dbReference>
<dbReference type="PANTHER" id="PTHR24006">
    <property type="entry name" value="UBIQUITIN CARBOXYL-TERMINAL HYDROLASE"/>
    <property type="match status" value="1"/>
</dbReference>
<name>A0A6J1S2P2_FRAOC</name>
<evidence type="ECO:0000259" key="9">
    <source>
        <dbReference type="PROSITE" id="PS50235"/>
    </source>
</evidence>
<evidence type="ECO:0000256" key="5">
    <source>
        <dbReference type="ARBA" id="ARBA00022786"/>
    </source>
</evidence>
<dbReference type="Proteomes" id="UP000504606">
    <property type="component" value="Unplaced"/>
</dbReference>
<evidence type="ECO:0000313" key="10">
    <source>
        <dbReference type="Proteomes" id="UP000504606"/>
    </source>
</evidence>
<dbReference type="AlphaFoldDB" id="A0A6J1S2P2"/>
<evidence type="ECO:0000256" key="7">
    <source>
        <dbReference type="ARBA" id="ARBA00022807"/>
    </source>
</evidence>
<dbReference type="PROSITE" id="PS00973">
    <property type="entry name" value="USP_2"/>
    <property type="match status" value="1"/>
</dbReference>
<keyword evidence="10" id="KW-1185">Reference proteome</keyword>
<keyword evidence="7" id="KW-0788">Thiol protease</keyword>
<dbReference type="InterPro" id="IPR001394">
    <property type="entry name" value="Peptidase_C19_UCH"/>
</dbReference>
<protein>
    <recommendedName>
        <fullName evidence="3">ubiquitinyl hydrolase 1</fullName>
        <ecNumber evidence="3">3.4.19.12</ecNumber>
    </recommendedName>
</protein>
<keyword evidence="5" id="KW-0833">Ubl conjugation pathway</keyword>
<feature type="compositionally biased region" description="Polar residues" evidence="8">
    <location>
        <begin position="441"/>
        <end position="452"/>
    </location>
</feature>
<feature type="domain" description="USP" evidence="9">
    <location>
        <begin position="719"/>
        <end position="1106"/>
    </location>
</feature>
<dbReference type="InterPro" id="IPR050164">
    <property type="entry name" value="Peptidase_C19"/>
</dbReference>
<sequence length="1109" mass="119301">MRNDLTSKYRPMDNPVQEYEFLDLSDLGEDDLSLLRSVLGTNPEQQGLTLPWYEETVLESADPPLEELNPEDNNGPCNWLASPDPSAAHIQFAVATLPPPHAFLPPPFFSGGSPTCQWLQPVPAGDPINGAHLDLASDLDGASGDELSQTTLQDVGQVVTVTCAPSMLQSSGMDGGVATTAAPPITAHAEMLHGPPAQGLGQGYPPQPEEPHAIYSAVPYVPSPMYQHAMPQYTHAPYQMIDTSQQRDQSRGRQRKSMRDKNNMMHGHNQDMMARGHGGHVAHYEYPYQYQYQYQYPPQMQPVHPSTGSPIYMYHPVYEFHPSMGVPPGPPGPKVSYPQAPPVSVPAPAPVVLPPPPIIPVPPVPVPTHPPPEHIPVRIQAPPVVPAPAPAPALAPVPAPVPAPAPALAPAPAPAPSLAPAPALAPAPEAKSPTHAPRPSVPTTTLGATSSGPPAGAVLSTKRSVEVKKPEPPAPVVEDKVSQPANPVPVQAPPRQQVEPSPAPIVSAPSVTTPIPAPVTTPTPPAPTPALTPAVAPVSSPVSVPSQVPAINPTTTPSPAVSLPPKSPTPEPPAATPVPVQTSVGNATSKVEENPTPSQNTSSPWGSKASFASLFNSNKQSSIAGTGYTTSNSSVSNSYSTTRSDGPQAVSPPTQSGWGPMQPPNKGLPNTQPKTGAVPSGVAPALPPPNPSHEPRLHRLSEWLHEYSLDHKPASLQPRGLTNRNNWCYINATLQALLACPPFYNLFNSLPESCLPHGRSSAESHTAIIESMKTFVKEFNQLPSSARLKRADRAARSKESDVQYDIPTGSAFEPTCVYRMLSVIRTDTMVEGRQEDAEEFLSCLLNGLNDEMLELMKIAGDLPNGDISTIPPPIPASSNGETECLSQDDADEWKVCVGPKNKGAVTRQTDFGRTPLSDIFRGKLRSRVVRSGQDANTDNVQPFFTLQLDIENSSSVKDALEAYVKRDVLEGVTCSRSNQEVSAWQEVLLEELPPVLLLHLKCFDYSQDGCNKIVKSIRYEVDLKVESKLLSSTKKTKPNQQHYKLFAVVYHDGKEATKGHYITDAFHVGYNTWIRYDDSSVKVMSLNQVLTPRPPRVPYLLYYRRLDTM</sequence>
<dbReference type="GO" id="GO:0005634">
    <property type="term" value="C:nucleus"/>
    <property type="evidence" value="ECO:0007669"/>
    <property type="project" value="TreeGrafter"/>
</dbReference>
<feature type="region of interest" description="Disordered" evidence="8">
    <location>
        <begin position="548"/>
        <end position="606"/>
    </location>
</feature>
<dbReference type="GO" id="GO:0005829">
    <property type="term" value="C:cytosol"/>
    <property type="evidence" value="ECO:0007669"/>
    <property type="project" value="TreeGrafter"/>
</dbReference>
<evidence type="ECO:0000313" key="11">
    <source>
        <dbReference type="RefSeq" id="XP_026273460.1"/>
    </source>
</evidence>
<keyword evidence="4" id="KW-0645">Protease</keyword>
<feature type="region of interest" description="Disordered" evidence="8">
    <location>
        <begin position="622"/>
        <end position="682"/>
    </location>
</feature>
<dbReference type="OrthoDB" id="429671at2759"/>
<dbReference type="InterPro" id="IPR028889">
    <property type="entry name" value="USP"/>
</dbReference>
<evidence type="ECO:0000256" key="4">
    <source>
        <dbReference type="ARBA" id="ARBA00022670"/>
    </source>
</evidence>
<feature type="region of interest" description="Disordered" evidence="8">
    <location>
        <begin position="243"/>
        <end position="267"/>
    </location>
</feature>
<feature type="compositionally biased region" description="Low complexity" evidence="8">
    <location>
        <begin position="625"/>
        <end position="644"/>
    </location>
</feature>
<dbReference type="KEGG" id="foc:113203149"/>
<dbReference type="GO" id="GO:0010506">
    <property type="term" value="P:regulation of autophagy"/>
    <property type="evidence" value="ECO:0007669"/>
    <property type="project" value="TreeGrafter"/>
</dbReference>
<feature type="region of interest" description="Disordered" evidence="8">
    <location>
        <begin position="407"/>
        <end position="532"/>
    </location>
</feature>
<dbReference type="Gene3D" id="3.90.70.10">
    <property type="entry name" value="Cysteine proteinases"/>
    <property type="match status" value="1"/>
</dbReference>
<evidence type="ECO:0000256" key="8">
    <source>
        <dbReference type="SAM" id="MobiDB-lite"/>
    </source>
</evidence>
<proteinExistence type="inferred from homology"/>
<dbReference type="PANTHER" id="PTHR24006:SF687">
    <property type="entry name" value="UBIQUITIN CARBOXYL-TERMINAL HYDROLASE 10"/>
    <property type="match status" value="1"/>
</dbReference>
<evidence type="ECO:0000256" key="1">
    <source>
        <dbReference type="ARBA" id="ARBA00000707"/>
    </source>
</evidence>
<dbReference type="FunFam" id="3.90.70.10:FF:000092">
    <property type="entry name" value="Ubiquitin carboxyl-terminal hydrolase"/>
    <property type="match status" value="1"/>
</dbReference>
<evidence type="ECO:0000256" key="6">
    <source>
        <dbReference type="ARBA" id="ARBA00022801"/>
    </source>
</evidence>
<feature type="compositionally biased region" description="Pro residues" evidence="8">
    <location>
        <begin position="515"/>
        <end position="530"/>
    </location>
</feature>
<dbReference type="CTD" id="9100"/>
<evidence type="ECO:0000256" key="3">
    <source>
        <dbReference type="ARBA" id="ARBA00012759"/>
    </source>
</evidence>
<dbReference type="GO" id="GO:0030330">
    <property type="term" value="P:DNA damage response, signal transduction by p53 class mediator"/>
    <property type="evidence" value="ECO:0007669"/>
    <property type="project" value="TreeGrafter"/>
</dbReference>
<reference evidence="11" key="1">
    <citation type="submission" date="2025-08" db="UniProtKB">
        <authorList>
            <consortium name="RefSeq"/>
        </authorList>
    </citation>
    <scope>IDENTIFICATION</scope>
    <source>
        <tissue evidence="11">Whole organism</tissue>
    </source>
</reference>
<feature type="compositionally biased region" description="Low complexity" evidence="8">
    <location>
        <begin position="493"/>
        <end position="514"/>
    </location>
</feature>
<dbReference type="RefSeq" id="XP_026273460.1">
    <property type="nucleotide sequence ID" value="XM_026417675.2"/>
</dbReference>
<dbReference type="GO" id="GO:0006508">
    <property type="term" value="P:proteolysis"/>
    <property type="evidence" value="ECO:0007669"/>
    <property type="project" value="UniProtKB-KW"/>
</dbReference>